<sequence>YPNIFRYGLIIKNLAEPSKQIIKPVAAAFCDDEDEFEPTSSKDISASTIRVRMQARREHEKALAEDATIFDYDNIYDELQAKKNEKIAEIKAADKDRKSKYAEQILETHKKRVLAQQSREERKQQKEREAEAGKFDDKEKFVTSSYRKQLIEMESFRLKEAVDNQLTAVEKQKSGMWASGFYRTLLNDISRDNSEVKTEVKDLKQKVCD</sequence>
<evidence type="ECO:0000256" key="1">
    <source>
        <dbReference type="ARBA" id="ARBA00010126"/>
    </source>
</evidence>
<dbReference type="WBParaSite" id="TCLT_0000404701-mRNA-1">
    <property type="protein sequence ID" value="TCLT_0000404701-mRNA-1"/>
    <property type="gene ID" value="TCLT_0000404701"/>
</dbReference>
<evidence type="ECO:0000313" key="7">
    <source>
        <dbReference type="WBParaSite" id="TCLT_0000404701-mRNA-1"/>
    </source>
</evidence>
<dbReference type="InterPro" id="IPR018612">
    <property type="entry name" value="NSRP1_N"/>
</dbReference>
<feature type="compositionally biased region" description="Basic and acidic residues" evidence="3">
    <location>
        <begin position="118"/>
        <end position="136"/>
    </location>
</feature>
<evidence type="ECO:0000259" key="4">
    <source>
        <dbReference type="Pfam" id="PF09745"/>
    </source>
</evidence>
<accession>A0A0N5CUU1</accession>
<protein>
    <submittedName>
        <fullName evidence="7">DUF2040 domain-containing protein</fullName>
    </submittedName>
</protein>
<organism evidence="7">
    <name type="scientific">Thelazia callipaeda</name>
    <name type="common">Oriental eyeworm</name>
    <name type="synonym">Parasitic nematode</name>
    <dbReference type="NCBI Taxonomy" id="103827"/>
    <lineage>
        <taxon>Eukaryota</taxon>
        <taxon>Metazoa</taxon>
        <taxon>Ecdysozoa</taxon>
        <taxon>Nematoda</taxon>
        <taxon>Chromadorea</taxon>
        <taxon>Rhabditida</taxon>
        <taxon>Spirurina</taxon>
        <taxon>Spiruromorpha</taxon>
        <taxon>Thelazioidea</taxon>
        <taxon>Thelaziidae</taxon>
        <taxon>Thelazia</taxon>
    </lineage>
</organism>
<comment type="similarity">
    <text evidence="1">Belongs to the NSRP1 family.</text>
</comment>
<feature type="region of interest" description="Disordered" evidence="3">
    <location>
        <begin position="113"/>
        <end position="136"/>
    </location>
</feature>
<reference evidence="5 6" key="2">
    <citation type="submission" date="2018-11" db="EMBL/GenBank/DDBJ databases">
        <authorList>
            <consortium name="Pathogen Informatics"/>
        </authorList>
    </citation>
    <scope>NUCLEOTIDE SEQUENCE [LARGE SCALE GENOMIC DNA]</scope>
</reference>
<dbReference type="STRING" id="103827.A0A0N5CUU1"/>
<dbReference type="EMBL" id="UYYF01004274">
    <property type="protein sequence ID" value="VDN01088.1"/>
    <property type="molecule type" value="Genomic_DNA"/>
</dbReference>
<feature type="domain" description="Nuclear speckle splicing regulatory protein 1 N-terminal" evidence="4">
    <location>
        <begin position="56"/>
        <end position="172"/>
    </location>
</feature>
<dbReference type="Pfam" id="PF09745">
    <property type="entry name" value="NSRP1_N"/>
    <property type="match status" value="1"/>
</dbReference>
<keyword evidence="6" id="KW-1185">Reference proteome</keyword>
<evidence type="ECO:0000313" key="6">
    <source>
        <dbReference type="Proteomes" id="UP000276776"/>
    </source>
</evidence>
<dbReference type="OMA" id="THRERAN"/>
<dbReference type="AlphaFoldDB" id="A0A0N5CUU1"/>
<dbReference type="OrthoDB" id="446635at2759"/>
<dbReference type="PANTHER" id="PTHR31938:SF4">
    <property type="entry name" value="NUCLEAR SPECKLE SPLICING REGULATORY PROTEIN 1"/>
    <property type="match status" value="1"/>
</dbReference>
<dbReference type="InterPro" id="IPR042816">
    <property type="entry name" value="Nsrp1"/>
</dbReference>
<evidence type="ECO:0000313" key="5">
    <source>
        <dbReference type="EMBL" id="VDN01088.1"/>
    </source>
</evidence>
<proteinExistence type="inferred from homology"/>
<evidence type="ECO:0000256" key="2">
    <source>
        <dbReference type="ARBA" id="ARBA00023054"/>
    </source>
</evidence>
<dbReference type="Proteomes" id="UP000276776">
    <property type="component" value="Unassembled WGS sequence"/>
</dbReference>
<dbReference type="GO" id="GO:0000381">
    <property type="term" value="P:regulation of alternative mRNA splicing, via spliceosome"/>
    <property type="evidence" value="ECO:0007669"/>
    <property type="project" value="InterPro"/>
</dbReference>
<keyword evidence="2" id="KW-0175">Coiled coil</keyword>
<evidence type="ECO:0000256" key="3">
    <source>
        <dbReference type="SAM" id="MobiDB-lite"/>
    </source>
</evidence>
<name>A0A0N5CUU1_THECL</name>
<dbReference type="PANTHER" id="PTHR31938">
    <property type="entry name" value="NUCLEAR SPECKLE SPLICING REGULATORY PROTEIN 1"/>
    <property type="match status" value="1"/>
</dbReference>
<reference evidence="7" key="1">
    <citation type="submission" date="2017-02" db="UniProtKB">
        <authorList>
            <consortium name="WormBaseParasite"/>
        </authorList>
    </citation>
    <scope>IDENTIFICATION</scope>
</reference>
<gene>
    <name evidence="5" type="ORF">TCLT_LOCUS4036</name>
</gene>